<evidence type="ECO:0000256" key="3">
    <source>
        <dbReference type="ARBA" id="ARBA00022801"/>
    </source>
</evidence>
<reference evidence="7" key="1">
    <citation type="journal article" date="2012" name="Enzyme Microb. Technol.">
        <title>Characterization of a novel thermostable ?-glucosidase from a metagenomic library of termite gut.</title>
        <authorList>
            <person name="Wang Q."/>
            <person name="Qian C."/>
            <person name="Zhang X.Z."/>
            <person name="Liu N."/>
            <person name="Yan X."/>
            <person name="Zhou Z."/>
        </authorList>
    </citation>
    <scope>NUCLEOTIDE SEQUENCE</scope>
</reference>
<dbReference type="PANTHER" id="PTHR17224">
    <property type="entry name" value="PEPTIDYL-TRNA HYDROLASE"/>
    <property type="match status" value="1"/>
</dbReference>
<dbReference type="InterPro" id="IPR036416">
    <property type="entry name" value="Pept_tRNA_hydro_sf"/>
</dbReference>
<evidence type="ECO:0000256" key="1">
    <source>
        <dbReference type="ARBA" id="ARBA00013260"/>
    </source>
</evidence>
<name>A0A0A6ZH60_9BACT</name>
<keyword evidence="3 7" id="KW-0378">Hydrolase</keyword>
<dbReference type="EMBL" id="JQ844187">
    <property type="protein sequence ID" value="AGS52270.1"/>
    <property type="molecule type" value="Genomic_DNA"/>
</dbReference>
<dbReference type="PANTHER" id="PTHR17224:SF1">
    <property type="entry name" value="PEPTIDYL-TRNA HYDROLASE"/>
    <property type="match status" value="1"/>
</dbReference>
<dbReference type="PROSITE" id="PS01196">
    <property type="entry name" value="PEPT_TRNA_HYDROL_2"/>
    <property type="match status" value="1"/>
</dbReference>
<protein>
    <recommendedName>
        <fullName evidence="6">Peptidyl-tRNA hydrolase</fullName>
        <ecNumber evidence="1">3.1.1.29</ecNumber>
    </recommendedName>
</protein>
<evidence type="ECO:0000256" key="2">
    <source>
        <dbReference type="ARBA" id="ARBA00022555"/>
    </source>
</evidence>
<dbReference type="Gene3D" id="3.40.50.1470">
    <property type="entry name" value="Peptidyl-tRNA hydrolase"/>
    <property type="match status" value="1"/>
</dbReference>
<dbReference type="InterPro" id="IPR001328">
    <property type="entry name" value="Pept_tRNA_hydro"/>
</dbReference>
<dbReference type="SUPFAM" id="SSF53178">
    <property type="entry name" value="Peptidyl-tRNA hydrolase-like"/>
    <property type="match status" value="1"/>
</dbReference>
<keyword evidence="2" id="KW-0820">tRNA-binding</keyword>
<keyword evidence="4" id="KW-0694">RNA-binding</keyword>
<organism evidence="7">
    <name type="scientific">uncultured bacterium contig00059</name>
    <dbReference type="NCBI Taxonomy" id="1181542"/>
    <lineage>
        <taxon>Bacteria</taxon>
        <taxon>environmental samples</taxon>
    </lineage>
</organism>
<dbReference type="NCBIfam" id="TIGR00447">
    <property type="entry name" value="pth"/>
    <property type="match status" value="1"/>
</dbReference>
<sequence>MYTYTHDPTGCLSWQSGAAIFPQQAQCGADAGRGSPVFSSLSWQKKHKGLYASRDSAHFLMPETYMNLSGESVQAAAAFYKINIEEIIIIHDELELPLGTISLKFSGGLGGHNGLRSMKSCFASADFWRLRIGIGRPDSRLPGEGGPQGSGEGVYDWVLSDFSAAEFEALHPALDAGAALLLQTFACDPQTLLPAWAKKKVTVENAEAE</sequence>
<evidence type="ECO:0000256" key="5">
    <source>
        <dbReference type="ARBA" id="ARBA00038063"/>
    </source>
</evidence>
<dbReference type="EC" id="3.1.1.29" evidence="1"/>
<dbReference type="Pfam" id="PF01195">
    <property type="entry name" value="Pept_tRNA_hydro"/>
    <property type="match status" value="1"/>
</dbReference>
<dbReference type="AlphaFoldDB" id="A0A0A6ZH60"/>
<dbReference type="GO" id="GO:0000049">
    <property type="term" value="F:tRNA binding"/>
    <property type="evidence" value="ECO:0007669"/>
    <property type="project" value="UniProtKB-KW"/>
</dbReference>
<accession>A0A0A6ZH60</accession>
<comment type="similarity">
    <text evidence="5">Belongs to the PTH family.</text>
</comment>
<evidence type="ECO:0000256" key="6">
    <source>
        <dbReference type="ARBA" id="ARBA00050038"/>
    </source>
</evidence>
<dbReference type="InterPro" id="IPR018171">
    <property type="entry name" value="Pept_tRNA_hydro_CS"/>
</dbReference>
<evidence type="ECO:0000313" key="7">
    <source>
        <dbReference type="EMBL" id="AGS52270.1"/>
    </source>
</evidence>
<proteinExistence type="inferred from homology"/>
<dbReference type="GO" id="GO:0004045">
    <property type="term" value="F:peptidyl-tRNA hydrolase activity"/>
    <property type="evidence" value="ECO:0007669"/>
    <property type="project" value="UniProtKB-EC"/>
</dbReference>
<evidence type="ECO:0000256" key="4">
    <source>
        <dbReference type="ARBA" id="ARBA00022884"/>
    </source>
</evidence>